<dbReference type="Pfam" id="PF07593">
    <property type="entry name" value="UnbV_ASPIC"/>
    <property type="match status" value="1"/>
</dbReference>
<feature type="domain" description="ASPIC/UnbV" evidence="2">
    <location>
        <begin position="520"/>
        <end position="586"/>
    </location>
</feature>
<keyword evidence="1" id="KW-0732">Signal</keyword>
<dbReference type="InterPro" id="IPR013517">
    <property type="entry name" value="FG-GAP"/>
</dbReference>
<evidence type="ECO:0000256" key="1">
    <source>
        <dbReference type="ARBA" id="ARBA00022729"/>
    </source>
</evidence>
<evidence type="ECO:0000313" key="3">
    <source>
        <dbReference type="EMBL" id="PPK85080.1"/>
    </source>
</evidence>
<organism evidence="3 4">
    <name type="scientific">Neolewinella xylanilytica</name>
    <dbReference type="NCBI Taxonomy" id="1514080"/>
    <lineage>
        <taxon>Bacteria</taxon>
        <taxon>Pseudomonadati</taxon>
        <taxon>Bacteroidota</taxon>
        <taxon>Saprospiria</taxon>
        <taxon>Saprospirales</taxon>
        <taxon>Lewinellaceae</taxon>
        <taxon>Neolewinella</taxon>
    </lineage>
</organism>
<evidence type="ECO:0000259" key="2">
    <source>
        <dbReference type="Pfam" id="PF07593"/>
    </source>
</evidence>
<dbReference type="InterPro" id="IPR028994">
    <property type="entry name" value="Integrin_alpha_N"/>
</dbReference>
<dbReference type="Gene3D" id="2.130.10.130">
    <property type="entry name" value="Integrin alpha, N-terminal"/>
    <property type="match status" value="3"/>
</dbReference>
<keyword evidence="4" id="KW-1185">Reference proteome</keyword>
<reference evidence="3 4" key="1">
    <citation type="submission" date="2018-02" db="EMBL/GenBank/DDBJ databases">
        <title>Genomic Encyclopedia of Archaeal and Bacterial Type Strains, Phase II (KMG-II): from individual species to whole genera.</title>
        <authorList>
            <person name="Goeker M."/>
        </authorList>
    </citation>
    <scope>NUCLEOTIDE SEQUENCE [LARGE SCALE GENOMIC DNA]</scope>
    <source>
        <strain evidence="3 4">DSM 29526</strain>
    </source>
</reference>
<dbReference type="InterPro" id="IPR027039">
    <property type="entry name" value="Crtac1"/>
</dbReference>
<gene>
    <name evidence="3" type="ORF">CLV84_1971</name>
</gene>
<dbReference type="PANTHER" id="PTHR16026:SF0">
    <property type="entry name" value="CARTILAGE ACIDIC PROTEIN 1"/>
    <property type="match status" value="1"/>
</dbReference>
<sequence>MRVFPFYLLVILLAACSDRPEARFEPVDAKELGIDFENTLAENDTVNILQYEYLYNGGGVGVGDFDRNGLPDLFFSGNLVSSELYLQQLDGNFRKVTGPAGLTTERWCAGVLVGDIDGNGYEDLYLSVLHPGDERPSPNLLFLNQGPQGPDSIPRFQEVAAEAGIADPGFGTQAALLDYDRDGRLDLYVLNNSLENYPRTIAKGTDTLGRGASVDRLYRNITPPNGPLRFEPVDQLRTEGWGLGVGVQDFDRNGYPDLYIGNDFMSNDFLLLNREGTFTDVITDRMPHQSKNTMGVDIADLNNDGYPEIMTVDMLPDDNLRRKTMFPDIPFSQYAQEQRGGYNSQYVRNALQVNNRDGTFSDVALQAGVAATDWSWAPLLADFDNDGLRDIFVSNGYPRDVTDRDFIDYSQQVDMFGTQEARYQAVARALEEVGGVYQQDFIFRNEGDLRFTVTDWLPDDPTYANGAVTVDLDNDGDLDLVTNNINQPVRIYRNRSRELFPDSTHYLSVRLAGPAGNPDGLGATVYLVAGNLRLMAEQQRQRGYLSTLDARLHFGLGARTAIDSVVVEWPGGRRSVLTEVAVDHQITIPVAESMAPAPAAPPFFSAPAVVLTPENLDWLPRHEESGYTDFDRYALRLRDNSHGGPAMAVTRSGRLIFGGAAGQAVSVYDMASGAQVQSLPETEASEATQLLLFDYDGDGDEDLYVGNGSSEFISREEYFPDQLYVNEGDSFVLVTDVLPSLAVPTGAVAAADLEGDGDLDLFVGAREESGRYPLSPVSYVLRNDDGRFIVAEQVDAGMVTGAVWEDLDGDGRPDLATVGEYSSLRIFYNRPDGWVAQPVDPDLSGWWYSLTPNDLDGDGDTDLLAGNLGLNSLYSASPSQPLTVHADDYDGNGAIDPIVTAYLDGKNHPVHPRNTLARQLPSLKRQFPDYATYGTWTEQQMPALSEKGVRLEVREFRSAWFENRGDGTFQVHFLPPSGQTAPIRDAIATTLADGRPALLAVQNDYAIEVLNGRLDAGTGLAITLGAVGEPEVLPDYWSVRGDARSVVRWNDLFLVGFNDGRVAAYR</sequence>
<proteinExistence type="predicted"/>
<dbReference type="SUPFAM" id="SSF69318">
    <property type="entry name" value="Integrin alpha N-terminal domain"/>
    <property type="match status" value="2"/>
</dbReference>
<dbReference type="PANTHER" id="PTHR16026">
    <property type="entry name" value="CARTILAGE ACIDIC PROTEIN 1"/>
    <property type="match status" value="1"/>
</dbReference>
<dbReference type="RefSeq" id="WP_104419599.1">
    <property type="nucleotide sequence ID" value="NZ_PTJC01000006.1"/>
</dbReference>
<comment type="caution">
    <text evidence="3">The sequence shown here is derived from an EMBL/GenBank/DDBJ whole genome shotgun (WGS) entry which is preliminary data.</text>
</comment>
<dbReference type="Proteomes" id="UP000237662">
    <property type="component" value="Unassembled WGS sequence"/>
</dbReference>
<dbReference type="OrthoDB" id="1488345at2"/>
<dbReference type="EMBL" id="PTJC01000006">
    <property type="protein sequence ID" value="PPK85080.1"/>
    <property type="molecule type" value="Genomic_DNA"/>
</dbReference>
<accession>A0A2S6I1P7</accession>
<name>A0A2S6I1P7_9BACT</name>
<dbReference type="InterPro" id="IPR011519">
    <property type="entry name" value="UnbV_ASPIC"/>
</dbReference>
<dbReference type="AlphaFoldDB" id="A0A2S6I1P7"/>
<dbReference type="PROSITE" id="PS51257">
    <property type="entry name" value="PROKAR_LIPOPROTEIN"/>
    <property type="match status" value="1"/>
</dbReference>
<protein>
    <submittedName>
        <fullName evidence="3">VCBS repeat protein</fullName>
    </submittedName>
</protein>
<evidence type="ECO:0000313" key="4">
    <source>
        <dbReference type="Proteomes" id="UP000237662"/>
    </source>
</evidence>
<dbReference type="Pfam" id="PF13517">
    <property type="entry name" value="FG-GAP_3"/>
    <property type="match status" value="5"/>
</dbReference>